<dbReference type="InterPro" id="IPR011013">
    <property type="entry name" value="Gal_mutarotase_sf_dom"/>
</dbReference>
<evidence type="ECO:0000256" key="3">
    <source>
        <dbReference type="ARBA" id="ARBA00004947"/>
    </source>
</evidence>
<dbReference type="GO" id="GO:0005737">
    <property type="term" value="C:cytoplasm"/>
    <property type="evidence" value="ECO:0007669"/>
    <property type="project" value="TreeGrafter"/>
</dbReference>
<evidence type="ECO:0000256" key="7">
    <source>
        <dbReference type="PIRNR" id="PIRNR016020"/>
    </source>
</evidence>
<feature type="binding site" evidence="9">
    <location>
        <position position="51"/>
    </location>
    <ligand>
        <name>substrate</name>
    </ligand>
</feature>
<gene>
    <name evidence="11" type="primary">LOC110987576</name>
</gene>
<dbReference type="PIRSF" id="PIRSF016020">
    <property type="entry name" value="PHexose_mutarotase"/>
    <property type="match status" value="1"/>
</dbReference>
<evidence type="ECO:0000256" key="9">
    <source>
        <dbReference type="PIRSR" id="PIRSR016020-2"/>
    </source>
</evidence>
<dbReference type="InterPro" id="IPR014718">
    <property type="entry name" value="GH-type_carb-bd"/>
</dbReference>
<comment type="catalytic activity">
    <reaction evidence="1">
        <text>alpha-D-glucose 6-phosphate = beta-D-glucose 6-phosphate</text>
        <dbReference type="Rhea" id="RHEA:16249"/>
        <dbReference type="ChEBI" id="CHEBI:58225"/>
        <dbReference type="ChEBI" id="CHEBI:58247"/>
        <dbReference type="EC" id="5.1.3.15"/>
    </reaction>
</comment>
<protein>
    <recommendedName>
        <fullName evidence="7">glucose-6-phosphate 1-epimerase</fullName>
        <ecNumber evidence="7">5.1.3.15</ecNumber>
    </recommendedName>
</protein>
<dbReference type="GO" id="GO:0030246">
    <property type="term" value="F:carbohydrate binding"/>
    <property type="evidence" value="ECO:0007669"/>
    <property type="project" value="UniProtKB-UniRule"/>
</dbReference>
<dbReference type="AlphaFoldDB" id="A0A8B7ZKU8"/>
<dbReference type="OMA" id="TQALHSY"/>
<organism evidence="10 11">
    <name type="scientific">Acanthaster planci</name>
    <name type="common">Crown-of-thorns starfish</name>
    <dbReference type="NCBI Taxonomy" id="133434"/>
    <lineage>
        <taxon>Eukaryota</taxon>
        <taxon>Metazoa</taxon>
        <taxon>Echinodermata</taxon>
        <taxon>Eleutherozoa</taxon>
        <taxon>Asterozoa</taxon>
        <taxon>Asteroidea</taxon>
        <taxon>Valvatacea</taxon>
        <taxon>Valvatida</taxon>
        <taxon>Acanthasteridae</taxon>
        <taxon>Acanthaster</taxon>
    </lineage>
</organism>
<dbReference type="CDD" id="cd09020">
    <property type="entry name" value="D-hex-6-P-epi_like"/>
    <property type="match status" value="1"/>
</dbReference>
<comment type="catalytic activity">
    <reaction evidence="2">
        <text>alpha-D-galactose = beta-D-galactose</text>
        <dbReference type="Rhea" id="RHEA:28675"/>
        <dbReference type="ChEBI" id="CHEBI:27667"/>
        <dbReference type="ChEBI" id="CHEBI:28061"/>
        <dbReference type="EC" id="5.1.3.3"/>
    </reaction>
    <physiologicalReaction direction="right-to-left" evidence="2">
        <dbReference type="Rhea" id="RHEA:28677"/>
    </physiologicalReaction>
</comment>
<reference evidence="11" key="1">
    <citation type="submission" date="2025-08" db="UniProtKB">
        <authorList>
            <consortium name="RefSeq"/>
        </authorList>
    </citation>
    <scope>IDENTIFICATION</scope>
</reference>
<comment type="pathway">
    <text evidence="3">Carbohydrate metabolism; galactose metabolism.</text>
</comment>
<dbReference type="PANTHER" id="PTHR11122">
    <property type="entry name" value="APOSPORY-ASSOCIATED PROTEIN C-RELATED"/>
    <property type="match status" value="1"/>
</dbReference>
<feature type="binding site" evidence="9">
    <location>
        <position position="69"/>
    </location>
    <ligand>
        <name>substrate</name>
    </ligand>
</feature>
<feature type="active site" evidence="8">
    <location>
        <position position="250"/>
    </location>
</feature>
<dbReference type="Pfam" id="PF01263">
    <property type="entry name" value="Aldose_epim"/>
    <property type="match status" value="1"/>
</dbReference>
<keyword evidence="5 7" id="KW-0413">Isomerase</keyword>
<dbReference type="InterPro" id="IPR008183">
    <property type="entry name" value="Aldose_1/G6P_1-epimerase"/>
</dbReference>
<dbReference type="OrthoDB" id="1659429at2759"/>
<dbReference type="EC" id="5.1.3.15" evidence="7"/>
<dbReference type="GO" id="GO:0006012">
    <property type="term" value="P:galactose metabolic process"/>
    <property type="evidence" value="ECO:0007669"/>
    <property type="project" value="UniProtKB-UniPathway"/>
</dbReference>
<evidence type="ECO:0000256" key="8">
    <source>
        <dbReference type="PIRSR" id="PIRSR016020-1"/>
    </source>
</evidence>
<feature type="binding site" evidence="9">
    <location>
        <position position="74"/>
    </location>
    <ligand>
        <name>substrate</name>
    </ligand>
</feature>
<dbReference type="KEGG" id="aplc:110987576"/>
<accession>A0A8B7ZKU8</accession>
<name>A0A8B7ZKU8_ACAPL</name>
<evidence type="ECO:0000256" key="4">
    <source>
        <dbReference type="ARBA" id="ARBA00005866"/>
    </source>
</evidence>
<evidence type="ECO:0000256" key="5">
    <source>
        <dbReference type="ARBA" id="ARBA00023235"/>
    </source>
</evidence>
<dbReference type="GO" id="GO:0004034">
    <property type="term" value="F:aldose 1-epimerase activity"/>
    <property type="evidence" value="ECO:0007669"/>
    <property type="project" value="UniProtKB-EC"/>
</dbReference>
<keyword evidence="10" id="KW-1185">Reference proteome</keyword>
<dbReference type="GO" id="GO:0047938">
    <property type="term" value="F:glucose-6-phosphate 1-epimerase activity"/>
    <property type="evidence" value="ECO:0007669"/>
    <property type="project" value="UniProtKB-UniRule"/>
</dbReference>
<proteinExistence type="inferred from homology"/>
<comment type="function">
    <text evidence="6">Mutarotase that catalyzes the interconversion of beta-D-galactose and alpha-D-galactose during galactose metabolism. Beta-D-galactose is metabolized in the liver into glucose 1-phosphate, the primary metabolic fuel, by the action of four enzymes that constitute the Leloir pathway: GALM, GALK1 (galactokinase), GALT (galactose-1-phosphate uridylyltransferase) and GALE (UDP-galactose-4'-epimerase). Involved in the maintenance of the equilibrium between the beta- and alpha-anomers of galactose, therefore ensuring a sufficient supply of the alpha-anomer for GALK1. Also active on D-glucose although shows a preference for galactose over glucose.</text>
</comment>
<dbReference type="Proteomes" id="UP000694845">
    <property type="component" value="Unplaced"/>
</dbReference>
<dbReference type="PANTHER" id="PTHR11122:SF13">
    <property type="entry name" value="GLUCOSE-6-PHOSPHATE 1-EPIMERASE"/>
    <property type="match status" value="1"/>
</dbReference>
<sequence length="275" mass="30440">MSADRVLLERGKDTSLTVHLFGATVISWRCKGSEILFVSKKALFNNKKAIRGGIPVCFPQFGPWDLGPQHGFARITTWTLEQAPKTQSSGDVSAVFTLTDNEETRKMWNHGFKITYTLTLKETEFVSDFVVKNTGEDSFSFTALLHTYLGVSDVTKATVSGLKGVQYIDKVNDGQTFTEQRELVTVAENYDRVYMNTQGGHIVHDTATGKTVIIKKTNLPDTVVWNPWEEKAKAMSDFGDDEYPKMLCVEAGHVSSPVTLDPGASFIAGQMIVAK</sequence>
<feature type="active site" evidence="8">
    <location>
        <position position="146"/>
    </location>
</feature>
<dbReference type="UniPathway" id="UPA00214"/>
<dbReference type="RefSeq" id="XP_022106109.1">
    <property type="nucleotide sequence ID" value="XM_022250417.1"/>
</dbReference>
<dbReference type="GeneID" id="110987576"/>
<evidence type="ECO:0000256" key="1">
    <source>
        <dbReference type="ARBA" id="ARBA00001096"/>
    </source>
</evidence>
<comment type="similarity">
    <text evidence="4 7">Belongs to the glucose-6-phosphate 1-epimerase family.</text>
</comment>
<evidence type="ECO:0000313" key="11">
    <source>
        <dbReference type="RefSeq" id="XP_022106109.1"/>
    </source>
</evidence>
<dbReference type="InterPro" id="IPR025532">
    <property type="entry name" value="G6P_1-epimerase"/>
</dbReference>
<dbReference type="SUPFAM" id="SSF74650">
    <property type="entry name" value="Galactose mutarotase-like"/>
    <property type="match status" value="1"/>
</dbReference>
<evidence type="ECO:0000256" key="2">
    <source>
        <dbReference type="ARBA" id="ARBA00001712"/>
    </source>
</evidence>
<evidence type="ECO:0000256" key="6">
    <source>
        <dbReference type="ARBA" id="ARBA00045743"/>
    </source>
</evidence>
<evidence type="ECO:0000313" key="10">
    <source>
        <dbReference type="Proteomes" id="UP000694845"/>
    </source>
</evidence>
<dbReference type="Gene3D" id="2.70.98.10">
    <property type="match status" value="1"/>
</dbReference>